<evidence type="ECO:0000313" key="3">
    <source>
        <dbReference type="Proteomes" id="UP000646827"/>
    </source>
</evidence>
<dbReference type="EMBL" id="JAEPRB010000242">
    <property type="protein sequence ID" value="KAG2218260.1"/>
    <property type="molecule type" value="Genomic_DNA"/>
</dbReference>
<feature type="region of interest" description="Disordered" evidence="1">
    <location>
        <begin position="397"/>
        <end position="435"/>
    </location>
</feature>
<evidence type="ECO:0000256" key="1">
    <source>
        <dbReference type="SAM" id="MobiDB-lite"/>
    </source>
</evidence>
<feature type="region of interest" description="Disordered" evidence="1">
    <location>
        <begin position="206"/>
        <end position="226"/>
    </location>
</feature>
<feature type="region of interest" description="Disordered" evidence="1">
    <location>
        <begin position="1"/>
        <end position="22"/>
    </location>
</feature>
<organism evidence="2 3">
    <name type="scientific">Circinella minor</name>
    <dbReference type="NCBI Taxonomy" id="1195481"/>
    <lineage>
        <taxon>Eukaryota</taxon>
        <taxon>Fungi</taxon>
        <taxon>Fungi incertae sedis</taxon>
        <taxon>Mucoromycota</taxon>
        <taxon>Mucoromycotina</taxon>
        <taxon>Mucoromycetes</taxon>
        <taxon>Mucorales</taxon>
        <taxon>Lichtheimiaceae</taxon>
        <taxon>Circinella</taxon>
    </lineage>
</organism>
<feature type="region of interest" description="Disordered" evidence="1">
    <location>
        <begin position="67"/>
        <end position="128"/>
    </location>
</feature>
<reference evidence="2 3" key="1">
    <citation type="submission" date="2020-12" db="EMBL/GenBank/DDBJ databases">
        <title>Metabolic potential, ecology and presence of endohyphal bacteria is reflected in genomic diversity of Mucoromycotina.</title>
        <authorList>
            <person name="Muszewska A."/>
            <person name="Okrasinska A."/>
            <person name="Steczkiewicz K."/>
            <person name="Drgas O."/>
            <person name="Orlowska M."/>
            <person name="Perlinska-Lenart U."/>
            <person name="Aleksandrzak-Piekarczyk T."/>
            <person name="Szatraj K."/>
            <person name="Zielenkiewicz U."/>
            <person name="Pilsyk S."/>
            <person name="Malc E."/>
            <person name="Mieczkowski P."/>
            <person name="Kruszewska J.S."/>
            <person name="Biernat P."/>
            <person name="Pawlowska J."/>
        </authorList>
    </citation>
    <scope>NUCLEOTIDE SEQUENCE [LARGE SCALE GENOMIC DNA]</scope>
    <source>
        <strain evidence="2 3">CBS 142.35</strain>
    </source>
</reference>
<evidence type="ECO:0000313" key="2">
    <source>
        <dbReference type="EMBL" id="KAG2218260.1"/>
    </source>
</evidence>
<comment type="caution">
    <text evidence="2">The sequence shown here is derived from an EMBL/GenBank/DDBJ whole genome shotgun (WGS) entry which is preliminary data.</text>
</comment>
<dbReference type="SUPFAM" id="SSF50729">
    <property type="entry name" value="PH domain-like"/>
    <property type="match status" value="1"/>
</dbReference>
<accession>A0A8H7RWR7</accession>
<gene>
    <name evidence="2" type="ORF">INT45_006261</name>
</gene>
<feature type="compositionally biased region" description="Basic and acidic residues" evidence="1">
    <location>
        <begin position="72"/>
        <end position="84"/>
    </location>
</feature>
<name>A0A8H7RWR7_9FUNG</name>
<dbReference type="OrthoDB" id="2119658at2759"/>
<keyword evidence="3" id="KW-1185">Reference proteome</keyword>
<dbReference type="AlphaFoldDB" id="A0A8H7RWR7"/>
<protein>
    <recommendedName>
        <fullName evidence="4">PH domain-containing protein</fullName>
    </recommendedName>
</protein>
<sequence length="586" mass="66303">MDVYFHSSTSPASSTGVVTNSNNKKSSIRSFWKIAGIISKHDHRIAPTNEQQIISLKKRAVKYFTAATKPPIQEEEKRQQKDVEPSVPEPSVPEPVLLSAGTSMPTSSSLSTAATSTTKAATAKTQTWTASTTAIDETAINNTSNSLHLEQSSSSTASPNNYRLRKAMAWLGQSFHRFQHSGLLKFQQKRTRMQNTISLPSLVDDHDFHPPLQNSSPASNGRKAFDDIERPSFTYNDSRKSDMEIHIKERDYELDIRVNDVSQTLIRGNLAKITKKISSSKSSSNSIIVPIKEDEQVSLEFVVATQTPKQLLQSITQAIIHHTTANHHTRNNNGKKNSLVAAASTSSSRSPQVVGIARVPHYGTIGKRETRRYKLANPNQVKGWDLDLTVELSYTQAQQQQNSQQQQKKQQPPWTFYTHTSNLTDNDDQDEQCDQETLTQAQTHCHNGDYLTFYVRGKTFPTWERLWVTLQEDRLWLRNFSYKEQREPVDVIPLQHLSRVTKPSLDDQDHVCLGRSHGLVLQMNPEGILRDNNDDDELLEGKVFLFADNATNALHWRRALASYYQPNNNKKKPITNGSKMHAKYVW</sequence>
<feature type="compositionally biased region" description="Acidic residues" evidence="1">
    <location>
        <begin position="425"/>
        <end position="434"/>
    </location>
</feature>
<feature type="region of interest" description="Disordered" evidence="1">
    <location>
        <begin position="325"/>
        <end position="347"/>
    </location>
</feature>
<evidence type="ECO:0008006" key="4">
    <source>
        <dbReference type="Google" id="ProtNLM"/>
    </source>
</evidence>
<feature type="compositionally biased region" description="Low complexity" evidence="1">
    <location>
        <begin position="94"/>
        <end position="128"/>
    </location>
</feature>
<feature type="compositionally biased region" description="Low complexity" evidence="1">
    <location>
        <begin position="397"/>
        <end position="411"/>
    </location>
</feature>
<proteinExistence type="predicted"/>
<dbReference type="Gene3D" id="2.30.29.30">
    <property type="entry name" value="Pleckstrin-homology domain (PH domain)/Phosphotyrosine-binding domain (PTB)"/>
    <property type="match status" value="1"/>
</dbReference>
<dbReference type="InterPro" id="IPR011993">
    <property type="entry name" value="PH-like_dom_sf"/>
</dbReference>
<dbReference type="Proteomes" id="UP000646827">
    <property type="component" value="Unassembled WGS sequence"/>
</dbReference>